<keyword evidence="2" id="KW-0560">Oxidoreductase</keyword>
<dbReference type="PANTHER" id="PTHR42686:SF1">
    <property type="entry name" value="GH17980P-RELATED"/>
    <property type="match status" value="1"/>
</dbReference>
<accession>A0ABV2PCM7</accession>
<feature type="domain" description="NADP-dependent oxidoreductase" evidence="1">
    <location>
        <begin position="17"/>
        <end position="318"/>
    </location>
</feature>
<dbReference type="Proteomes" id="UP001549307">
    <property type="component" value="Unassembled WGS sequence"/>
</dbReference>
<name>A0ABV2PCM7_9MICC</name>
<dbReference type="InterPro" id="IPR044477">
    <property type="entry name" value="FDH-like"/>
</dbReference>
<proteinExistence type="predicted"/>
<evidence type="ECO:0000313" key="2">
    <source>
        <dbReference type="EMBL" id="MET4542540.1"/>
    </source>
</evidence>
<organism evidence="2 3">
    <name type="scientific">Arthrobacter bambusae</name>
    <dbReference type="NCBI Taxonomy" id="1338426"/>
    <lineage>
        <taxon>Bacteria</taxon>
        <taxon>Bacillati</taxon>
        <taxon>Actinomycetota</taxon>
        <taxon>Actinomycetes</taxon>
        <taxon>Micrococcales</taxon>
        <taxon>Micrococcaceae</taxon>
        <taxon>Arthrobacter</taxon>
    </lineage>
</organism>
<dbReference type="Gene3D" id="3.20.20.100">
    <property type="entry name" value="NADP-dependent oxidoreductase domain"/>
    <property type="match status" value="1"/>
</dbReference>
<dbReference type="EMBL" id="JBEPSN010000015">
    <property type="protein sequence ID" value="MET4542540.1"/>
    <property type="molecule type" value="Genomic_DNA"/>
</dbReference>
<protein>
    <submittedName>
        <fullName evidence="2">D-threo-aldose 1-dehydrogenase</fullName>
        <ecNumber evidence="2">1.1.1.122</ecNumber>
    </submittedName>
</protein>
<dbReference type="InterPro" id="IPR023210">
    <property type="entry name" value="NADP_OxRdtase_dom"/>
</dbReference>
<dbReference type="EC" id="1.1.1.122" evidence="2"/>
<sequence length="320" mass="34542">MNSLDSSLDLDPRRLGKLGFGGAGIGNLYRSIPDGEALATVLAAWDAGIRYFDTAPHYGLGLSEQRLGAVLRDKPRDEFVVSTKVGRLLEANPGGGQDPEGFDVPATTRRVWDFSEKGIRRSIEDSLERLGLGHVDIAYLHDPDVHDLQAGISEALPVLERLRSEGVVKAIGVGINSAEAALECVDAADLDLLMLAGRYTLLEQPGVPLLDRCVERSTGVVSVGAYNSGLLARPDVSEDAHYNYQQAPPDVLARARRLATICRDFGVELPTAALQFPLRHPAVVNVTAGATSPEQVSMNAARMEETVPEELWEALERVGR</sequence>
<evidence type="ECO:0000259" key="1">
    <source>
        <dbReference type="Pfam" id="PF00248"/>
    </source>
</evidence>
<dbReference type="InterPro" id="IPR036812">
    <property type="entry name" value="NAD(P)_OxRdtase_dom_sf"/>
</dbReference>
<dbReference type="SUPFAM" id="SSF51430">
    <property type="entry name" value="NAD(P)-linked oxidoreductase"/>
    <property type="match status" value="1"/>
</dbReference>
<dbReference type="GO" id="GO:0047834">
    <property type="term" value="F:D-threo-aldose 1-dehydrogenase activity"/>
    <property type="evidence" value="ECO:0007669"/>
    <property type="project" value="UniProtKB-EC"/>
</dbReference>
<dbReference type="CDD" id="cd19162">
    <property type="entry name" value="AKR_FDH"/>
    <property type="match status" value="1"/>
</dbReference>
<evidence type="ECO:0000313" key="3">
    <source>
        <dbReference type="Proteomes" id="UP001549307"/>
    </source>
</evidence>
<reference evidence="2 3" key="1">
    <citation type="submission" date="2024-06" db="EMBL/GenBank/DDBJ databases">
        <title>Sorghum-associated microbial communities from plants grown in Nebraska, USA.</title>
        <authorList>
            <person name="Schachtman D."/>
        </authorList>
    </citation>
    <scope>NUCLEOTIDE SEQUENCE [LARGE SCALE GENOMIC DNA]</scope>
    <source>
        <strain evidence="2 3">3552</strain>
    </source>
</reference>
<dbReference type="Pfam" id="PF00248">
    <property type="entry name" value="Aldo_ket_red"/>
    <property type="match status" value="1"/>
</dbReference>
<gene>
    <name evidence="2" type="ORF">ABIE37_004352</name>
</gene>
<keyword evidence="3" id="KW-1185">Reference proteome</keyword>
<comment type="caution">
    <text evidence="2">The sequence shown here is derived from an EMBL/GenBank/DDBJ whole genome shotgun (WGS) entry which is preliminary data.</text>
</comment>
<dbReference type="InterPro" id="IPR020471">
    <property type="entry name" value="AKR"/>
</dbReference>
<dbReference type="PANTHER" id="PTHR42686">
    <property type="entry name" value="GH17980P-RELATED"/>
    <property type="match status" value="1"/>
</dbReference>